<sequence>MTANAVLPTPAAGAADKAAYPPVVDLRAMMARRPLPAVAPGTVDASSLTGKEPARLARGVLDKLNASLAAGDAAGVEDCFNASQAYWKDSIALTWHLRTFATPSTIAASLLETSRLRGLSRDGFQVDGDAQFNPVFSFIDCPISFATSSPATKAIGKVLLLPVRGDKNQVEWKIWILATRLESLDVHPENEALLRQPGRTIDGKQDFETQVLILGAGNAAAILAARLKALGVESVMVERYPRVGDNWARRYDCLQFHVPTSSAQTPYLPYDDSLLGRMLKREDLANHMRRYVAEFHLNVLTSSRVQSSVFDTSTKKWTVTIQTTAGRVTATARHVVQAAGLGSQQPFIPKLADEGLYKGVSIHSTEYQNPDASLKAKGVRSVLVVGSANTAFDVLQDVHDAGLETTIVARSRTFVVPVEYLRDPRALGPYDAGVEEADRNAFSLPTWVEAWLVKGLFASLARAEPDRYRALAAAGFPVLDSADKDACLLHNILERGGGHYVDMGTTRLIADGNVGVKAGVAPVAYTEHGLRFSDGSMIEADAVVWCTGFRDKDVRQVLLDVLGSEPEQGGPGRLGPRDVLARMDATWGVDAEGEVRGVWKRHLGLERDGGVNYWVAGGHTQFHRYHSTTIVLQIKAELEGLLPEAYRKTPGGH</sequence>
<keyword evidence="1" id="KW-0560">Oxidoreductase</keyword>
<dbReference type="SUPFAM" id="SSF51905">
    <property type="entry name" value="FAD/NAD(P)-binding domain"/>
    <property type="match status" value="2"/>
</dbReference>
<dbReference type="PANTHER" id="PTHR43539">
    <property type="entry name" value="FLAVIN-BINDING MONOOXYGENASE-LIKE PROTEIN (AFU_ORTHOLOGUE AFUA_4G09220)"/>
    <property type="match status" value="1"/>
</dbReference>
<dbReference type="GeneID" id="20352971"/>
<dbReference type="AlphaFoldDB" id="J3PG89"/>
<feature type="domain" description="FAD/NAD(P)-binding" evidence="2">
    <location>
        <begin position="210"/>
        <end position="415"/>
    </location>
</feature>
<dbReference type="VEuPathDB" id="FungiDB:GGTG_12513"/>
<keyword evidence="5" id="KW-1185">Reference proteome</keyword>
<dbReference type="EnsemblFungi" id="EJT69629">
    <property type="protein sequence ID" value="EJT69629"/>
    <property type="gene ID" value="GGTG_12513"/>
</dbReference>
<evidence type="ECO:0000313" key="4">
    <source>
        <dbReference type="EnsemblFungi" id="EJT69629"/>
    </source>
</evidence>
<name>J3PG89_GAET3</name>
<dbReference type="InterPro" id="IPR050982">
    <property type="entry name" value="Auxin_biosynth/cation_transpt"/>
</dbReference>
<evidence type="ECO:0000313" key="5">
    <source>
        <dbReference type="Proteomes" id="UP000006039"/>
    </source>
</evidence>
<protein>
    <recommendedName>
        <fullName evidence="2">FAD/NAD(P)-binding domain-containing protein</fullName>
    </recommendedName>
</protein>
<reference evidence="4" key="4">
    <citation type="journal article" date="2015" name="G3 (Bethesda)">
        <title>Genome sequences of three phytopathogenic species of the Magnaporthaceae family of fungi.</title>
        <authorList>
            <person name="Okagaki L.H."/>
            <person name="Nunes C.C."/>
            <person name="Sailsbery J."/>
            <person name="Clay B."/>
            <person name="Brown D."/>
            <person name="John T."/>
            <person name="Oh Y."/>
            <person name="Young N."/>
            <person name="Fitzgerald M."/>
            <person name="Haas B.J."/>
            <person name="Zeng Q."/>
            <person name="Young S."/>
            <person name="Adiconis X."/>
            <person name="Fan L."/>
            <person name="Levin J.Z."/>
            <person name="Mitchell T.K."/>
            <person name="Okubara P.A."/>
            <person name="Farman M.L."/>
            <person name="Kohn L.M."/>
            <person name="Birren B."/>
            <person name="Ma L.-J."/>
            <person name="Dean R.A."/>
        </authorList>
    </citation>
    <scope>NUCLEOTIDE SEQUENCE</scope>
    <source>
        <strain evidence="4">R3-111a-1</strain>
    </source>
</reference>
<dbReference type="EMBL" id="GL385403">
    <property type="protein sequence ID" value="EJT69629.1"/>
    <property type="molecule type" value="Genomic_DNA"/>
</dbReference>
<accession>J3PG89</accession>
<dbReference type="STRING" id="644352.J3PG89"/>
<evidence type="ECO:0000256" key="1">
    <source>
        <dbReference type="ARBA" id="ARBA00023002"/>
    </source>
</evidence>
<reference evidence="5" key="1">
    <citation type="submission" date="2010-07" db="EMBL/GenBank/DDBJ databases">
        <title>The genome sequence of Gaeumannomyces graminis var. tritici strain R3-111a-1.</title>
        <authorList>
            <consortium name="The Broad Institute Genome Sequencing Platform"/>
            <person name="Ma L.-J."/>
            <person name="Dead R."/>
            <person name="Young S."/>
            <person name="Zeng Q."/>
            <person name="Koehrsen M."/>
            <person name="Alvarado L."/>
            <person name="Berlin A."/>
            <person name="Chapman S.B."/>
            <person name="Chen Z."/>
            <person name="Freedman E."/>
            <person name="Gellesch M."/>
            <person name="Goldberg J."/>
            <person name="Griggs A."/>
            <person name="Gujja S."/>
            <person name="Heilman E.R."/>
            <person name="Heiman D."/>
            <person name="Hepburn T."/>
            <person name="Howarth C."/>
            <person name="Jen D."/>
            <person name="Larson L."/>
            <person name="Mehta T."/>
            <person name="Neiman D."/>
            <person name="Pearson M."/>
            <person name="Roberts A."/>
            <person name="Saif S."/>
            <person name="Shea T."/>
            <person name="Shenoy N."/>
            <person name="Sisk P."/>
            <person name="Stolte C."/>
            <person name="Sykes S."/>
            <person name="Walk T."/>
            <person name="White J."/>
            <person name="Yandava C."/>
            <person name="Haas B."/>
            <person name="Nusbaum C."/>
            <person name="Birren B."/>
        </authorList>
    </citation>
    <scope>NUCLEOTIDE SEQUENCE [LARGE SCALE GENOMIC DNA]</scope>
    <source>
        <strain evidence="5">R3-111a-1</strain>
    </source>
</reference>
<dbReference type="GO" id="GO:0050660">
    <property type="term" value="F:flavin adenine dinucleotide binding"/>
    <property type="evidence" value="ECO:0007669"/>
    <property type="project" value="TreeGrafter"/>
</dbReference>
<dbReference type="InterPro" id="IPR023753">
    <property type="entry name" value="FAD/NAD-binding_dom"/>
</dbReference>
<dbReference type="OrthoDB" id="74360at2759"/>
<gene>
    <name evidence="4" type="primary">20352971</name>
    <name evidence="3" type="ORF">GGTG_12513</name>
</gene>
<dbReference type="InterPro" id="IPR036188">
    <property type="entry name" value="FAD/NAD-bd_sf"/>
</dbReference>
<organism evidence="3">
    <name type="scientific">Gaeumannomyces tritici (strain R3-111a-1)</name>
    <name type="common">Wheat and barley take-all root rot fungus</name>
    <name type="synonym">Gaeumannomyces graminis var. tritici</name>
    <dbReference type="NCBI Taxonomy" id="644352"/>
    <lineage>
        <taxon>Eukaryota</taxon>
        <taxon>Fungi</taxon>
        <taxon>Dikarya</taxon>
        <taxon>Ascomycota</taxon>
        <taxon>Pezizomycotina</taxon>
        <taxon>Sordariomycetes</taxon>
        <taxon>Sordariomycetidae</taxon>
        <taxon>Magnaporthales</taxon>
        <taxon>Magnaporthaceae</taxon>
        <taxon>Gaeumannomyces</taxon>
    </lineage>
</organism>
<dbReference type="Gene3D" id="3.50.50.60">
    <property type="entry name" value="FAD/NAD(P)-binding domain"/>
    <property type="match status" value="2"/>
</dbReference>
<dbReference type="eggNOG" id="KOG1399">
    <property type="taxonomic scope" value="Eukaryota"/>
</dbReference>
<reference evidence="3" key="2">
    <citation type="submission" date="2010-07" db="EMBL/GenBank/DDBJ databases">
        <authorList>
            <consortium name="The Broad Institute Genome Sequencing Platform"/>
            <consortium name="Broad Institute Genome Sequencing Center for Infectious Disease"/>
            <person name="Ma L.-J."/>
            <person name="Dead R."/>
            <person name="Young S."/>
            <person name="Zeng Q."/>
            <person name="Koehrsen M."/>
            <person name="Alvarado L."/>
            <person name="Berlin A."/>
            <person name="Chapman S.B."/>
            <person name="Chen Z."/>
            <person name="Freedman E."/>
            <person name="Gellesch M."/>
            <person name="Goldberg J."/>
            <person name="Griggs A."/>
            <person name="Gujja S."/>
            <person name="Heilman E.R."/>
            <person name="Heiman D."/>
            <person name="Hepburn T."/>
            <person name="Howarth C."/>
            <person name="Jen D."/>
            <person name="Larson L."/>
            <person name="Mehta T."/>
            <person name="Neiman D."/>
            <person name="Pearson M."/>
            <person name="Roberts A."/>
            <person name="Saif S."/>
            <person name="Shea T."/>
            <person name="Shenoy N."/>
            <person name="Sisk P."/>
            <person name="Stolte C."/>
            <person name="Sykes S."/>
            <person name="Walk T."/>
            <person name="White J."/>
            <person name="Yandava C."/>
            <person name="Haas B."/>
            <person name="Nusbaum C."/>
            <person name="Birren B."/>
        </authorList>
    </citation>
    <scope>NUCLEOTIDE SEQUENCE</scope>
    <source>
        <strain evidence="3">R3-111a-1</strain>
    </source>
</reference>
<evidence type="ECO:0000313" key="3">
    <source>
        <dbReference type="EMBL" id="EJT69629.1"/>
    </source>
</evidence>
<dbReference type="HOGENOM" id="CLU_015676_3_1_1"/>
<proteinExistence type="predicted"/>
<reference evidence="3" key="3">
    <citation type="submission" date="2010-09" db="EMBL/GenBank/DDBJ databases">
        <title>Annotation of Gaeumannomyces graminis var. tritici R3-111a-1.</title>
        <authorList>
            <consortium name="The Broad Institute Genome Sequencing Platform"/>
            <person name="Ma L.-J."/>
            <person name="Dead R."/>
            <person name="Young S.K."/>
            <person name="Zeng Q."/>
            <person name="Gargeya S."/>
            <person name="Fitzgerald M."/>
            <person name="Haas B."/>
            <person name="Abouelleil A."/>
            <person name="Alvarado L."/>
            <person name="Arachchi H.M."/>
            <person name="Berlin A."/>
            <person name="Brown A."/>
            <person name="Chapman S.B."/>
            <person name="Chen Z."/>
            <person name="Dunbar C."/>
            <person name="Freedman E."/>
            <person name="Gearin G."/>
            <person name="Gellesch M."/>
            <person name="Goldberg J."/>
            <person name="Griggs A."/>
            <person name="Gujja S."/>
            <person name="Heiman D."/>
            <person name="Howarth C."/>
            <person name="Larson L."/>
            <person name="Lui A."/>
            <person name="MacDonald P.J.P."/>
            <person name="Mehta T."/>
            <person name="Montmayeur A."/>
            <person name="Murphy C."/>
            <person name="Neiman D."/>
            <person name="Pearson M."/>
            <person name="Priest M."/>
            <person name="Roberts A."/>
            <person name="Saif S."/>
            <person name="Shea T."/>
            <person name="Shenoy N."/>
            <person name="Sisk P."/>
            <person name="Stolte C."/>
            <person name="Sykes S."/>
            <person name="Yandava C."/>
            <person name="Wortman J."/>
            <person name="Nusbaum C."/>
            <person name="Birren B."/>
        </authorList>
    </citation>
    <scope>NUCLEOTIDE SEQUENCE</scope>
    <source>
        <strain evidence="3">R3-111a-1</strain>
    </source>
</reference>
<dbReference type="PANTHER" id="PTHR43539:SF68">
    <property type="entry name" value="FLAVIN-BINDING MONOOXYGENASE-LIKE PROTEIN (AFU_ORTHOLOGUE AFUA_4G09220)"/>
    <property type="match status" value="1"/>
</dbReference>
<dbReference type="Pfam" id="PF07992">
    <property type="entry name" value="Pyr_redox_2"/>
    <property type="match status" value="1"/>
</dbReference>
<dbReference type="GO" id="GO:0004497">
    <property type="term" value="F:monooxygenase activity"/>
    <property type="evidence" value="ECO:0007669"/>
    <property type="project" value="TreeGrafter"/>
</dbReference>
<reference evidence="4" key="5">
    <citation type="submission" date="2018-04" db="UniProtKB">
        <authorList>
            <consortium name="EnsemblFungi"/>
        </authorList>
    </citation>
    <scope>IDENTIFICATION</scope>
    <source>
        <strain evidence="4">R3-111a-1</strain>
    </source>
</reference>
<dbReference type="Proteomes" id="UP000006039">
    <property type="component" value="Unassembled WGS sequence"/>
</dbReference>
<evidence type="ECO:0000259" key="2">
    <source>
        <dbReference type="Pfam" id="PF07992"/>
    </source>
</evidence>
<dbReference type="RefSeq" id="XP_009228677.1">
    <property type="nucleotide sequence ID" value="XM_009230413.1"/>
</dbReference>